<sequence>MWTEDMELVKNSAIDFFKDLLSSIVFSMDQDSVAGPDGFNVKFYQFCWDIHKEDLLVVMKELWGGAWFPKSFSRTTIVLIPKKDEPHG</sequence>
<gene>
    <name evidence="1" type="ORF">LIER_26732</name>
</gene>
<name>A0AAV3RCU8_LITER</name>
<accession>A0AAV3RCU8</accession>
<dbReference type="AlphaFoldDB" id="A0AAV3RCU8"/>
<dbReference type="Proteomes" id="UP001454036">
    <property type="component" value="Unassembled WGS sequence"/>
</dbReference>
<evidence type="ECO:0008006" key="3">
    <source>
        <dbReference type="Google" id="ProtNLM"/>
    </source>
</evidence>
<protein>
    <recommendedName>
        <fullName evidence="3">RNA-directed DNA polymerase (Reverse transcriptase)</fullName>
    </recommendedName>
</protein>
<proteinExistence type="predicted"/>
<evidence type="ECO:0000313" key="1">
    <source>
        <dbReference type="EMBL" id="GAA0173031.1"/>
    </source>
</evidence>
<organism evidence="1 2">
    <name type="scientific">Lithospermum erythrorhizon</name>
    <name type="common">Purple gromwell</name>
    <name type="synonym">Lithospermum officinale var. erythrorhizon</name>
    <dbReference type="NCBI Taxonomy" id="34254"/>
    <lineage>
        <taxon>Eukaryota</taxon>
        <taxon>Viridiplantae</taxon>
        <taxon>Streptophyta</taxon>
        <taxon>Embryophyta</taxon>
        <taxon>Tracheophyta</taxon>
        <taxon>Spermatophyta</taxon>
        <taxon>Magnoliopsida</taxon>
        <taxon>eudicotyledons</taxon>
        <taxon>Gunneridae</taxon>
        <taxon>Pentapetalae</taxon>
        <taxon>asterids</taxon>
        <taxon>lamiids</taxon>
        <taxon>Boraginales</taxon>
        <taxon>Boraginaceae</taxon>
        <taxon>Boraginoideae</taxon>
        <taxon>Lithospermeae</taxon>
        <taxon>Lithospermum</taxon>
    </lineage>
</organism>
<evidence type="ECO:0000313" key="2">
    <source>
        <dbReference type="Proteomes" id="UP001454036"/>
    </source>
</evidence>
<dbReference type="EMBL" id="BAABME010008409">
    <property type="protein sequence ID" value="GAA0173031.1"/>
    <property type="molecule type" value="Genomic_DNA"/>
</dbReference>
<keyword evidence="2" id="KW-1185">Reference proteome</keyword>
<reference evidence="1 2" key="1">
    <citation type="submission" date="2024-01" db="EMBL/GenBank/DDBJ databases">
        <title>The complete chloroplast genome sequence of Lithospermum erythrorhizon: insights into the phylogenetic relationship among Boraginaceae species and the maternal lineages of purple gromwells.</title>
        <authorList>
            <person name="Okada T."/>
            <person name="Watanabe K."/>
        </authorList>
    </citation>
    <scope>NUCLEOTIDE SEQUENCE [LARGE SCALE GENOMIC DNA]</scope>
</reference>
<comment type="caution">
    <text evidence="1">The sequence shown here is derived from an EMBL/GenBank/DDBJ whole genome shotgun (WGS) entry which is preliminary data.</text>
</comment>